<dbReference type="STRING" id="1265.SAMN02910280_0400"/>
<dbReference type="RefSeq" id="WP_109726300.1">
    <property type="nucleotide sequence ID" value="NZ_CACYST010000109.1"/>
</dbReference>
<dbReference type="PROSITE" id="PS00041">
    <property type="entry name" value="HTH_ARAC_FAMILY_1"/>
    <property type="match status" value="1"/>
</dbReference>
<dbReference type="Gene3D" id="2.60.120.280">
    <property type="entry name" value="Regulatory protein AraC"/>
    <property type="match status" value="1"/>
</dbReference>
<dbReference type="InterPro" id="IPR018062">
    <property type="entry name" value="HTH_AraC-typ_CS"/>
</dbReference>
<evidence type="ECO:0000256" key="2">
    <source>
        <dbReference type="ARBA" id="ARBA00023125"/>
    </source>
</evidence>
<dbReference type="AlphaFoldDB" id="A0A315XZ53"/>
<evidence type="ECO:0000313" key="6">
    <source>
        <dbReference type="Proteomes" id="UP000245720"/>
    </source>
</evidence>
<name>A0A315XZ53_RUMFL</name>
<dbReference type="GO" id="GO:0003700">
    <property type="term" value="F:DNA-binding transcription factor activity"/>
    <property type="evidence" value="ECO:0007669"/>
    <property type="project" value="InterPro"/>
</dbReference>
<dbReference type="PROSITE" id="PS01124">
    <property type="entry name" value="HTH_ARAC_FAMILY_2"/>
    <property type="match status" value="1"/>
</dbReference>
<accession>A0A315XZ53</accession>
<dbReference type="PANTHER" id="PTHR43280:SF2">
    <property type="entry name" value="HTH-TYPE TRANSCRIPTIONAL REGULATOR EXSA"/>
    <property type="match status" value="1"/>
</dbReference>
<evidence type="ECO:0000259" key="4">
    <source>
        <dbReference type="PROSITE" id="PS01124"/>
    </source>
</evidence>
<proteinExistence type="predicted"/>
<dbReference type="OrthoDB" id="2055228at2"/>
<dbReference type="Proteomes" id="UP000245720">
    <property type="component" value="Unassembled WGS sequence"/>
</dbReference>
<dbReference type="SUPFAM" id="SSF51215">
    <property type="entry name" value="Regulatory protein AraC"/>
    <property type="match status" value="1"/>
</dbReference>
<comment type="caution">
    <text evidence="5">The sequence shown here is derived from an EMBL/GenBank/DDBJ whole genome shotgun (WGS) entry which is preliminary data.</text>
</comment>
<dbReference type="InterPro" id="IPR020449">
    <property type="entry name" value="Tscrpt_reg_AraC-type_HTH"/>
</dbReference>
<dbReference type="SMART" id="SM00342">
    <property type="entry name" value="HTH_ARAC"/>
    <property type="match status" value="1"/>
</dbReference>
<dbReference type="InterPro" id="IPR018060">
    <property type="entry name" value="HTH_AraC"/>
</dbReference>
<dbReference type="GO" id="GO:0043565">
    <property type="term" value="F:sequence-specific DNA binding"/>
    <property type="evidence" value="ECO:0007669"/>
    <property type="project" value="InterPro"/>
</dbReference>
<organism evidence="5 6">
    <name type="scientific">Ruminococcus flavefaciens</name>
    <dbReference type="NCBI Taxonomy" id="1265"/>
    <lineage>
        <taxon>Bacteria</taxon>
        <taxon>Bacillati</taxon>
        <taxon>Bacillota</taxon>
        <taxon>Clostridia</taxon>
        <taxon>Eubacteriales</taxon>
        <taxon>Oscillospiraceae</taxon>
        <taxon>Ruminococcus</taxon>
    </lineage>
</organism>
<dbReference type="InterPro" id="IPR009057">
    <property type="entry name" value="Homeodomain-like_sf"/>
</dbReference>
<gene>
    <name evidence="5" type="ORF">IE37_01513</name>
</gene>
<dbReference type="Pfam" id="PF12833">
    <property type="entry name" value="HTH_18"/>
    <property type="match status" value="1"/>
</dbReference>
<dbReference type="PANTHER" id="PTHR43280">
    <property type="entry name" value="ARAC-FAMILY TRANSCRIPTIONAL REGULATOR"/>
    <property type="match status" value="1"/>
</dbReference>
<reference evidence="5 6" key="1">
    <citation type="submission" date="2018-05" db="EMBL/GenBank/DDBJ databases">
        <title>The Hungate 1000. A catalogue of reference genomes from the rumen microbiome.</title>
        <authorList>
            <person name="Kelly W."/>
        </authorList>
    </citation>
    <scope>NUCLEOTIDE SEQUENCE [LARGE SCALE GENOMIC DNA]</scope>
    <source>
        <strain evidence="5 6">SAb67</strain>
    </source>
</reference>
<dbReference type="PRINTS" id="PR00032">
    <property type="entry name" value="HTHARAC"/>
</dbReference>
<keyword evidence="1" id="KW-0805">Transcription regulation</keyword>
<dbReference type="Gene3D" id="1.10.10.60">
    <property type="entry name" value="Homeodomain-like"/>
    <property type="match status" value="1"/>
</dbReference>
<evidence type="ECO:0000313" key="5">
    <source>
        <dbReference type="EMBL" id="PWJ13014.1"/>
    </source>
</evidence>
<feature type="domain" description="HTH araC/xylS-type" evidence="4">
    <location>
        <begin position="158"/>
        <end position="260"/>
    </location>
</feature>
<keyword evidence="3" id="KW-0804">Transcription</keyword>
<dbReference type="SUPFAM" id="SSF46689">
    <property type="entry name" value="Homeodomain-like"/>
    <property type="match status" value="1"/>
</dbReference>
<sequence>MKMVEIGYNHRHGRSFCIDRPNGTESWLMLIVKTPAHFRINGKDIRTGAHSFIIFRPDTPQYYYPASTEYFDDWMHFFPDENEQKMMEELNIPLDRPVDITDITEMSEMIRSMCFEHYSTNTFKEKAIDLYYQLLMYKTSEKLSKKRTFTDRPEGIYSEKLLWIRQSIYRWPGRDYSIDDMAKELSLSRSRFQHLYTETFGVSVNKDVITSRLNKAAELLRTTDLSVKDVGVNVGYSNTSYFVKLFGSSYGLTPLQFRQSEDKR</sequence>
<dbReference type="EMBL" id="QGDI01000005">
    <property type="protein sequence ID" value="PWJ13014.1"/>
    <property type="molecule type" value="Genomic_DNA"/>
</dbReference>
<dbReference type="InterPro" id="IPR037923">
    <property type="entry name" value="HTH-like"/>
</dbReference>
<keyword evidence="2" id="KW-0238">DNA-binding</keyword>
<evidence type="ECO:0000256" key="1">
    <source>
        <dbReference type="ARBA" id="ARBA00023015"/>
    </source>
</evidence>
<evidence type="ECO:0000256" key="3">
    <source>
        <dbReference type="ARBA" id="ARBA00023163"/>
    </source>
</evidence>
<protein>
    <submittedName>
        <fullName evidence="5">AraC family transcriptional regulator of arabinose operon</fullName>
    </submittedName>
</protein>